<dbReference type="CDD" id="cd18720">
    <property type="entry name" value="PIN_YqxD-like"/>
    <property type="match status" value="1"/>
</dbReference>
<dbReference type="NCBIfam" id="NF001095">
    <property type="entry name" value="PRK00124.1"/>
    <property type="match status" value="1"/>
</dbReference>
<dbReference type="InterPro" id="IPR003791">
    <property type="entry name" value="UPF0178"/>
</dbReference>
<organism evidence="3 4">
    <name type="scientific">Congregibacter brevis</name>
    <dbReference type="NCBI Taxonomy" id="3081201"/>
    <lineage>
        <taxon>Bacteria</taxon>
        <taxon>Pseudomonadati</taxon>
        <taxon>Pseudomonadota</taxon>
        <taxon>Gammaproteobacteria</taxon>
        <taxon>Cellvibrionales</taxon>
        <taxon>Halieaceae</taxon>
        <taxon>Congregibacter</taxon>
    </lineage>
</organism>
<reference evidence="3 4" key="1">
    <citation type="submission" date="2023-10" db="EMBL/GenBank/DDBJ databases">
        <title>Two novel species belonging to the OM43/NOR5 clade.</title>
        <authorList>
            <person name="Park M."/>
        </authorList>
    </citation>
    <scope>NUCLEOTIDE SEQUENCE [LARGE SCALE GENOMIC DNA]</scope>
    <source>
        <strain evidence="3 4">IMCC45268</strain>
    </source>
</reference>
<evidence type="ECO:0000313" key="4">
    <source>
        <dbReference type="Proteomes" id="UP001626549"/>
    </source>
</evidence>
<protein>
    <recommendedName>
        <fullName evidence="2">UPF0178 protein R0137_08845</fullName>
    </recommendedName>
</protein>
<dbReference type="EMBL" id="CP136865">
    <property type="protein sequence ID" value="WOJ98637.1"/>
    <property type="molecule type" value="Genomic_DNA"/>
</dbReference>
<evidence type="ECO:0000256" key="1">
    <source>
        <dbReference type="ARBA" id="ARBA00008522"/>
    </source>
</evidence>
<dbReference type="PANTHER" id="PTHR35146:SF1">
    <property type="entry name" value="UPF0178 PROTEIN YAII"/>
    <property type="match status" value="1"/>
</dbReference>
<dbReference type="Proteomes" id="UP001626549">
    <property type="component" value="Chromosome"/>
</dbReference>
<proteinExistence type="inferred from homology"/>
<sequence length="159" mass="17285">MGQRAGQVWVDADACPVPIKDILFRAATRSQCMTTLLANHSMTVPPSPYLSFVQVPSGFDVADSEILKRLEPCDLVVTQDVPLAAEVVERGALAISPRGERYTAENARARLAIRDFMTELRDSGVQTGGPAPLDNADKQRFANALDSWLAKRSQTGTRA</sequence>
<gene>
    <name evidence="3" type="ORF">R0137_08845</name>
</gene>
<accession>A0ABZ0IGG3</accession>
<name>A0ABZ0IGG3_9GAMM</name>
<keyword evidence="4" id="KW-1185">Reference proteome</keyword>
<dbReference type="HAMAP" id="MF_00489">
    <property type="entry name" value="UPF0178"/>
    <property type="match status" value="1"/>
</dbReference>
<dbReference type="RefSeq" id="WP_407329997.1">
    <property type="nucleotide sequence ID" value="NZ_CP136865.1"/>
</dbReference>
<dbReference type="Pfam" id="PF02639">
    <property type="entry name" value="DUF188"/>
    <property type="match status" value="1"/>
</dbReference>
<comment type="similarity">
    <text evidence="1 2">Belongs to the UPF0178 family.</text>
</comment>
<dbReference type="PANTHER" id="PTHR35146">
    <property type="entry name" value="UPF0178 PROTEIN YAII"/>
    <property type="match status" value="1"/>
</dbReference>
<evidence type="ECO:0000256" key="2">
    <source>
        <dbReference type="HAMAP-Rule" id="MF_00489"/>
    </source>
</evidence>
<evidence type="ECO:0000313" key="3">
    <source>
        <dbReference type="EMBL" id="WOJ98637.1"/>
    </source>
</evidence>